<accession>A0A8B7QI09</accession>
<feature type="region of interest" description="Disordered" evidence="12">
    <location>
        <begin position="1"/>
        <end position="128"/>
    </location>
</feature>
<proteinExistence type="predicted"/>
<evidence type="ECO:0000256" key="1">
    <source>
        <dbReference type="ARBA" id="ARBA00004123"/>
    </source>
</evidence>
<keyword evidence="4" id="KW-0805">Transcription regulation</keyword>
<gene>
    <name evidence="14" type="primary">TAF1D</name>
</gene>
<feature type="compositionally biased region" description="Basic residues" evidence="12">
    <location>
        <begin position="38"/>
        <end position="51"/>
    </location>
</feature>
<evidence type="ECO:0000256" key="11">
    <source>
        <dbReference type="ARBA" id="ARBA00032499"/>
    </source>
</evidence>
<evidence type="ECO:0000256" key="2">
    <source>
        <dbReference type="ARBA" id="ARBA00018992"/>
    </source>
</evidence>
<evidence type="ECO:0000256" key="12">
    <source>
        <dbReference type="SAM" id="MobiDB-lite"/>
    </source>
</evidence>
<evidence type="ECO:0000313" key="13">
    <source>
        <dbReference type="Proteomes" id="UP000694851"/>
    </source>
</evidence>
<evidence type="ECO:0000256" key="7">
    <source>
        <dbReference type="ARBA" id="ARBA00023242"/>
    </source>
</evidence>
<dbReference type="GeneID" id="109376319"/>
<keyword evidence="6" id="KW-0804">Transcription</keyword>
<evidence type="ECO:0000256" key="6">
    <source>
        <dbReference type="ARBA" id="ARBA00023163"/>
    </source>
</evidence>
<keyword evidence="3" id="KW-0597">Phosphoprotein</keyword>
<name>A0A8B7QI09_HIPAR</name>
<dbReference type="GO" id="GO:0005654">
    <property type="term" value="C:nucleoplasm"/>
    <property type="evidence" value="ECO:0007669"/>
    <property type="project" value="TreeGrafter"/>
</dbReference>
<dbReference type="OrthoDB" id="9950926at2759"/>
<dbReference type="Proteomes" id="UP000694851">
    <property type="component" value="Unplaced"/>
</dbReference>
<dbReference type="AlphaFoldDB" id="A0A8B7QI09"/>
<evidence type="ECO:0000313" key="14">
    <source>
        <dbReference type="RefSeq" id="XP_019487747.1"/>
    </source>
</evidence>
<dbReference type="Pfam" id="PF15333">
    <property type="entry name" value="TAF1D"/>
    <property type="match status" value="1"/>
</dbReference>
<dbReference type="PANTHER" id="PTHR14562">
    <property type="entry name" value="TATA BOX-BINDING PROTEIN ASSOCIATED FACTOR RNA POLYMERASE I SUBUNIT D"/>
    <property type="match status" value="1"/>
</dbReference>
<dbReference type="RefSeq" id="XP_019487747.1">
    <property type="nucleotide sequence ID" value="XM_019632202.1"/>
</dbReference>
<dbReference type="CTD" id="79101"/>
<comment type="subcellular location">
    <subcellularLocation>
        <location evidence="1">Nucleus</location>
    </subcellularLocation>
</comment>
<dbReference type="InterPro" id="IPR027976">
    <property type="entry name" value="TAF1D"/>
</dbReference>
<evidence type="ECO:0000256" key="5">
    <source>
        <dbReference type="ARBA" id="ARBA00023125"/>
    </source>
</evidence>
<evidence type="ECO:0000256" key="4">
    <source>
        <dbReference type="ARBA" id="ARBA00023015"/>
    </source>
</evidence>
<evidence type="ECO:0000256" key="8">
    <source>
        <dbReference type="ARBA" id="ARBA00025110"/>
    </source>
</evidence>
<protein>
    <recommendedName>
        <fullName evidence="2">TATA box-binding protein-associated factor RNA polymerase I subunit D</fullName>
    </recommendedName>
    <alternativeName>
        <fullName evidence="11">TATA box-binding protein-associated factor 1D</fullName>
    </alternativeName>
    <alternativeName>
        <fullName evidence="10">Transcription initiation factor SL1/TIF-IB subunit D</fullName>
    </alternativeName>
</protein>
<dbReference type="GO" id="GO:0003677">
    <property type="term" value="F:DNA binding"/>
    <property type="evidence" value="ECO:0007669"/>
    <property type="project" value="UniProtKB-KW"/>
</dbReference>
<evidence type="ECO:0000256" key="9">
    <source>
        <dbReference type="ARBA" id="ARBA00025940"/>
    </source>
</evidence>
<evidence type="ECO:0000256" key="10">
    <source>
        <dbReference type="ARBA" id="ARBA00030353"/>
    </source>
</evidence>
<dbReference type="PANTHER" id="PTHR14562:SF3">
    <property type="entry name" value="TATA BOX-BINDING PROTEIN-ASSOCIATED FACTOR RNA POLYMERASE I SUBUNIT D"/>
    <property type="match status" value="1"/>
</dbReference>
<feature type="compositionally biased region" description="Basic residues" evidence="12">
    <location>
        <begin position="82"/>
        <end position="99"/>
    </location>
</feature>
<organism evidence="13 14">
    <name type="scientific">Hipposideros armiger</name>
    <name type="common">Great Himalayan leaf-nosed bat</name>
    <dbReference type="NCBI Taxonomy" id="186990"/>
    <lineage>
        <taxon>Eukaryota</taxon>
        <taxon>Metazoa</taxon>
        <taxon>Chordata</taxon>
        <taxon>Craniata</taxon>
        <taxon>Vertebrata</taxon>
        <taxon>Euteleostomi</taxon>
        <taxon>Mammalia</taxon>
        <taxon>Eutheria</taxon>
        <taxon>Laurasiatheria</taxon>
        <taxon>Chiroptera</taxon>
        <taxon>Yinpterochiroptera</taxon>
        <taxon>Rhinolophoidea</taxon>
        <taxon>Hipposideridae</taxon>
        <taxon>Hipposideros</taxon>
    </lineage>
</organism>
<comment type="subunit">
    <text evidence="9">Component of the transcription factor SL1/TIF-IB complex, composed of TBP and at least TAF1A, TAF1B, TAF1C and TAF1D. Interacts with UBTF.</text>
</comment>
<comment type="function">
    <text evidence="8">Component of the transcription factor SL1/TIF-IB complex, which is involved in the assembly of the PIC (preinitiation complex) during RNA polymerase I-dependent transcription. The rate of PIC formation probably is primarily dependent on the rate of association of SL1/TIF-IB with the rDNA promoter. SL1/TIF-IB is involved in stabilization of nucleolar transcription factor 1/UBTF on rDNA. Formation of SL1/TIF-IB excludes the association of TBP with TFIID subunits.</text>
</comment>
<dbReference type="KEGG" id="hai:109376319"/>
<keyword evidence="13" id="KW-1185">Reference proteome</keyword>
<reference evidence="14" key="1">
    <citation type="submission" date="2025-08" db="UniProtKB">
        <authorList>
            <consortium name="RefSeq"/>
        </authorList>
    </citation>
    <scope>IDENTIFICATION</scope>
    <source>
        <tissue evidence="14">Muscle</tissue>
    </source>
</reference>
<dbReference type="GO" id="GO:0006355">
    <property type="term" value="P:regulation of DNA-templated transcription"/>
    <property type="evidence" value="ECO:0007669"/>
    <property type="project" value="InterPro"/>
</dbReference>
<dbReference type="GO" id="GO:0005668">
    <property type="term" value="C:RNA polymerase transcription factor SL1 complex"/>
    <property type="evidence" value="ECO:0007669"/>
    <property type="project" value="InterPro"/>
</dbReference>
<keyword evidence="5" id="KW-0238">DNA-binding</keyword>
<evidence type="ECO:0000256" key="3">
    <source>
        <dbReference type="ARBA" id="ARBA00022553"/>
    </source>
</evidence>
<keyword evidence="7" id="KW-0539">Nucleus</keyword>
<sequence>MDSLDYVTASDSSMEIENQSDDSSSGSSLFKTQCVPHSPKRRQRNTIRKLVHSPESVQARDSSSDSSFEPRPLTLKAIFERFKKKKRKKRKYKPTGRPRGRPEGRKNTRRSQINKQFEDKGRGFPFLESENGRKSLPWRKILSFEQAVARGFFNYLEKLKYEYHLKESLKQMNVGEDLEKDDLDSRRYKYLDDDGSISPIEESAVSEMNHVEPSTLTPTVALNCLKKFIPSDDRWGVFEICPYSSGDQRSPTKRIMD</sequence>